<protein>
    <submittedName>
        <fullName evidence="1">Alpha/beta hydrolase</fullName>
    </submittedName>
</protein>
<comment type="caution">
    <text evidence="1">The sequence shown here is derived from an EMBL/GenBank/DDBJ whole genome shotgun (WGS) entry which is preliminary data.</text>
</comment>
<dbReference type="Proteomes" id="UP000262621">
    <property type="component" value="Unassembled WGS sequence"/>
</dbReference>
<dbReference type="EMBL" id="QVFU01000001">
    <property type="protein sequence ID" value="RFS48022.1"/>
    <property type="molecule type" value="Genomic_DNA"/>
</dbReference>
<keyword evidence="2" id="KW-1185">Reference proteome</keyword>
<organism evidence="1 2">
    <name type="scientific">Micromonospora craniellae</name>
    <dbReference type="NCBI Taxonomy" id="2294034"/>
    <lineage>
        <taxon>Bacteria</taxon>
        <taxon>Bacillati</taxon>
        <taxon>Actinomycetota</taxon>
        <taxon>Actinomycetes</taxon>
        <taxon>Micromonosporales</taxon>
        <taxon>Micromonosporaceae</taxon>
        <taxon>Micromonospora</taxon>
    </lineage>
</organism>
<dbReference type="PANTHER" id="PTHR42103:SF2">
    <property type="entry name" value="AB HYDROLASE-1 DOMAIN-CONTAINING PROTEIN"/>
    <property type="match status" value="1"/>
</dbReference>
<dbReference type="OrthoDB" id="4854783at2"/>
<accession>A0A372G4U3</accession>
<keyword evidence="1" id="KW-0378">Hydrolase</keyword>
<dbReference type="GO" id="GO:0016787">
    <property type="term" value="F:hydrolase activity"/>
    <property type="evidence" value="ECO:0007669"/>
    <property type="project" value="UniProtKB-KW"/>
</dbReference>
<dbReference type="RefSeq" id="WP_117225958.1">
    <property type="nucleotide sequence ID" value="NZ_CP061725.1"/>
</dbReference>
<evidence type="ECO:0000313" key="2">
    <source>
        <dbReference type="Proteomes" id="UP000262621"/>
    </source>
</evidence>
<dbReference type="InterPro" id="IPR029058">
    <property type="entry name" value="AB_hydrolase_fold"/>
</dbReference>
<dbReference type="SUPFAM" id="SSF53474">
    <property type="entry name" value="alpha/beta-Hydrolases"/>
    <property type="match status" value="1"/>
</dbReference>
<dbReference type="Gene3D" id="3.40.50.1820">
    <property type="entry name" value="alpha/beta hydrolase"/>
    <property type="match status" value="1"/>
</dbReference>
<gene>
    <name evidence="1" type="ORF">D0Q02_00490</name>
</gene>
<reference evidence="1 2" key="1">
    <citation type="submission" date="2018-08" db="EMBL/GenBank/DDBJ databases">
        <title>Verrucosispora craniellae sp. nov., isolated from a marine sponge in the South China Sea.</title>
        <authorList>
            <person name="Li L."/>
            <person name="Lin H.W."/>
        </authorList>
    </citation>
    <scope>NUCLEOTIDE SEQUENCE [LARGE SCALE GENOMIC DNA]</scope>
    <source>
        <strain evidence="1 2">LHW63014</strain>
    </source>
</reference>
<name>A0A372G4U3_9ACTN</name>
<evidence type="ECO:0000313" key="1">
    <source>
        <dbReference type="EMBL" id="RFS48022.1"/>
    </source>
</evidence>
<dbReference type="PANTHER" id="PTHR42103">
    <property type="entry name" value="ALPHA/BETA-HYDROLASES SUPERFAMILY PROTEIN"/>
    <property type="match status" value="1"/>
</dbReference>
<dbReference type="AlphaFoldDB" id="A0A372G4U3"/>
<sequence>MSAPIRASSILPGRRDDIELHTADGLRLVGELARPADREPAATLVCLHPLPTHGGMMDSHVLRKAAWRLPALADLAVLRFNTRGTSSVRGTSEGSFDSAVGERYDVAAAIEYAEFHELPNIWLLGWSFGTDLVLKYGGDPAVSGAILLSPPLRFSEAGDLDHWASSGRPLTALVPEFDDYLRPEQARERFAAVPQAEVVGVPGAKHLWVGDAETVLDEVVRRVNPAVPVPLPTTWDGPMETGDASAYADRTVAAFADTPVPGPEQRRAD</sequence>
<proteinExistence type="predicted"/>